<feature type="transmembrane region" description="Helical" evidence="8">
    <location>
        <begin position="244"/>
        <end position="263"/>
    </location>
</feature>
<reference evidence="11" key="2">
    <citation type="submission" date="2015-04" db="EMBL/GenBank/DDBJ databases">
        <authorList>
            <person name="Wilson R.K."/>
            <person name="Warren W."/>
            <person name="Dotson E."/>
            <person name="Oliveira P.L."/>
        </authorList>
    </citation>
    <scope>NUCLEOTIDE SEQUENCE</scope>
</reference>
<comment type="similarity">
    <text evidence="2">Belongs to the nucleotide-sugar transporter family. SLC35B subfamily.</text>
</comment>
<dbReference type="eggNOG" id="KOG1581">
    <property type="taxonomic scope" value="Eukaryota"/>
</dbReference>
<evidence type="ECO:0000256" key="4">
    <source>
        <dbReference type="ARBA" id="ARBA00022692"/>
    </source>
</evidence>
<feature type="transmembrane region" description="Helical" evidence="8">
    <location>
        <begin position="275"/>
        <end position="294"/>
    </location>
</feature>
<dbReference type="GO" id="GO:0000139">
    <property type="term" value="C:Golgi membrane"/>
    <property type="evidence" value="ECO:0007669"/>
    <property type="project" value="TreeGrafter"/>
</dbReference>
<dbReference type="VEuPathDB" id="VectorBase:RPRC011270"/>
<sequence length="438" mass="48965">MAYNGPQIVICFVIFVTVLVLYGITSVLQNNQIKGVEEDSFRSSWVYRLLLNLIGYCTIFIPGFVIIKYVRISKFLERSGGGCLSQIVEACVVGRESGHPDSVPSSPVNTATLKQDLLLLTFCLIGLQGSYLTWGILQEKVITQEYSNSSGETGHFKDSQFLVFVNRILAFSLSGAYIMSTKQPRHTMPLYKYVYCSFSNIMSSWCQYEALKFVSFPTQVLAKASKLIPVMIMGKIVNRQKYEYYEYVTAILISVGMTCFMLSSAPNKDSTVTTLSGLFLLAAYITFDSFTANWQSSLFVQYKMKPIQMMCGVNMFSCIFTAVSLFQQDAFAKSLSFMATFPKFTLDCLLISVSSCVGQLFIFFTISCFGPVVFVIIMTVRQALAILLSCLIYEHSVSLLGIIGILIVFGAIFLRIYCTQRLKAIRNRLQQSSGASKV</sequence>
<reference evidence="10" key="3">
    <citation type="submission" date="2015-05" db="UniProtKB">
        <authorList>
            <consortium name="EnsemblMetazoa"/>
        </authorList>
    </citation>
    <scope>IDENTIFICATION</scope>
</reference>
<keyword evidence="5 8" id="KW-1133">Transmembrane helix</keyword>
<dbReference type="FunCoup" id="R4FMQ1">
    <property type="interactions" value="899"/>
</dbReference>
<feature type="transmembrane region" description="Helical" evidence="8">
    <location>
        <begin position="7"/>
        <end position="25"/>
    </location>
</feature>
<evidence type="ECO:0000256" key="7">
    <source>
        <dbReference type="ARBA" id="ARBA00039668"/>
    </source>
</evidence>
<dbReference type="GeneID" id="141452308"/>
<dbReference type="STRING" id="13249.R4FMQ1"/>
<dbReference type="OMA" id="KIMTQHY"/>
<evidence type="ECO:0000256" key="5">
    <source>
        <dbReference type="ARBA" id="ARBA00022989"/>
    </source>
</evidence>
<reference evidence="9" key="1">
    <citation type="submission" date="2013-04" db="EMBL/GenBank/DDBJ databases">
        <title>An insight into the transcriptome of the digestive tract of the blood sucking bug, Rhodnius prolixus.</title>
        <authorList>
            <person name="Ribeiro J.M.C."/>
            <person name="Genta F.A."/>
            <person name="Sorgine M.H.F."/>
            <person name="Paiva-Silva G.O."/>
            <person name="Majerowicz D."/>
            <person name="Medeiros M."/>
            <person name="Koerich L."/>
            <person name="Terra W.R."/>
            <person name="Ferreira C."/>
            <person name="Pimentel A.C."/>
            <person name="Bisch P.M."/>
            <person name="Diniz M.M.P."/>
            <person name="Nascimento R."/>
            <person name="Salmon D."/>
            <person name="Silber A.M."/>
            <person name="Alves M."/>
            <person name="Oliveira M.F."/>
            <person name="Gondim K.C."/>
            <person name="Silva Neto M.A.C."/>
            <person name="Atella G.C."/>
            <person name="Araujo H."/>
            <person name="Dias F.S."/>
            <person name="Polycarpo C.R."/>
            <person name="Fampa P."/>
            <person name="Melo A.C."/>
            <person name="Tanaka A.S."/>
            <person name="Balczun C."/>
            <person name="Oliveira J.H.M."/>
            <person name="Goncalves R."/>
            <person name="Lazoski C."/>
            <person name="Pereira M.A."/>
            <person name="Rivera-Pomar R."/>
            <person name="Diambra L."/>
            <person name="Schaub G.A."/>
            <person name="Garcia E.S."/>
            <person name="Azambuja P."/>
            <person name="Braz G.R.C."/>
            <person name="Oliveira P.L."/>
        </authorList>
    </citation>
    <scope>NUCLEOTIDE SEQUENCE</scope>
</reference>
<dbReference type="InParanoid" id="R4FMQ1"/>
<evidence type="ECO:0000256" key="1">
    <source>
        <dbReference type="ARBA" id="ARBA00004141"/>
    </source>
</evidence>
<feature type="transmembrane region" description="Helical" evidence="8">
    <location>
        <begin position="45"/>
        <end position="70"/>
    </location>
</feature>
<dbReference type="Pfam" id="PF08449">
    <property type="entry name" value="UAA"/>
    <property type="match status" value="1"/>
</dbReference>
<keyword evidence="11" id="KW-1185">Reference proteome</keyword>
<dbReference type="RefSeq" id="XP_073980407.1">
    <property type="nucleotide sequence ID" value="XM_074124306.1"/>
</dbReference>
<evidence type="ECO:0000256" key="3">
    <source>
        <dbReference type="ARBA" id="ARBA00022448"/>
    </source>
</evidence>
<evidence type="ECO:0000256" key="2">
    <source>
        <dbReference type="ARBA" id="ARBA00010694"/>
    </source>
</evidence>
<feature type="transmembrane region" description="Helical" evidence="8">
    <location>
        <begin position="117"/>
        <end position="137"/>
    </location>
</feature>
<keyword evidence="6 8" id="KW-0472">Membrane</keyword>
<dbReference type="Proteomes" id="UP000015103">
    <property type="component" value="Unassembled WGS sequence"/>
</dbReference>
<accession>R4FMQ1</accession>
<keyword evidence="3" id="KW-0813">Transport</keyword>
<proteinExistence type="evidence at transcript level"/>
<dbReference type="AlphaFoldDB" id="R4FMQ1"/>
<dbReference type="GO" id="GO:0046964">
    <property type="term" value="F:3'-phosphoadenosine 5'-phosphosulfate transmembrane transporter activity"/>
    <property type="evidence" value="ECO:0007669"/>
    <property type="project" value="TreeGrafter"/>
</dbReference>
<dbReference type="InterPro" id="IPR013657">
    <property type="entry name" value="SCL35B1-4/HUT1"/>
</dbReference>
<evidence type="ECO:0000313" key="10">
    <source>
        <dbReference type="EnsemblMetazoa" id="RPRC011270-PA"/>
    </source>
</evidence>
<evidence type="ECO:0000313" key="9">
    <source>
        <dbReference type="EMBL" id="JAA75876.1"/>
    </source>
</evidence>
<evidence type="ECO:0000256" key="8">
    <source>
        <dbReference type="SAM" id="Phobius"/>
    </source>
</evidence>
<dbReference type="PANTHER" id="PTHR10778:SF13">
    <property type="entry name" value="ADENOSINE 3'-PHOSPHO 5'-PHOSPHOSULFATE TRANSPORTER 1"/>
    <property type="match status" value="1"/>
</dbReference>
<feature type="transmembrane region" description="Helical" evidence="8">
    <location>
        <begin position="399"/>
        <end position="418"/>
    </location>
</feature>
<comment type="subcellular location">
    <subcellularLocation>
        <location evidence="1">Membrane</location>
        <topology evidence="1">Multi-pass membrane protein</topology>
    </subcellularLocation>
</comment>
<keyword evidence="4 8" id="KW-0812">Transmembrane</keyword>
<dbReference type="PANTHER" id="PTHR10778">
    <property type="entry name" value="SOLUTE CARRIER FAMILY 35 MEMBER B"/>
    <property type="match status" value="1"/>
</dbReference>
<feature type="transmembrane region" description="Helical" evidence="8">
    <location>
        <begin position="161"/>
        <end position="179"/>
    </location>
</feature>
<dbReference type="EMBL" id="ACPB03006985">
    <property type="status" value="NOT_ANNOTATED_CDS"/>
    <property type="molecule type" value="Genomic_DNA"/>
</dbReference>
<dbReference type="EMBL" id="GAHY01001634">
    <property type="protein sequence ID" value="JAA75876.1"/>
    <property type="molecule type" value="mRNA"/>
</dbReference>
<protein>
    <recommendedName>
        <fullName evidence="7">Adenosine 3'-phospho 5'-phosphosulfate transporter 1</fullName>
    </recommendedName>
</protein>
<organism evidence="9">
    <name type="scientific">Rhodnius prolixus</name>
    <name type="common">Triatomid bug</name>
    <dbReference type="NCBI Taxonomy" id="13249"/>
    <lineage>
        <taxon>Eukaryota</taxon>
        <taxon>Metazoa</taxon>
        <taxon>Ecdysozoa</taxon>
        <taxon>Arthropoda</taxon>
        <taxon>Hexapoda</taxon>
        <taxon>Insecta</taxon>
        <taxon>Pterygota</taxon>
        <taxon>Neoptera</taxon>
        <taxon>Paraneoptera</taxon>
        <taxon>Hemiptera</taxon>
        <taxon>Heteroptera</taxon>
        <taxon>Panheteroptera</taxon>
        <taxon>Cimicomorpha</taxon>
        <taxon>Reduviidae</taxon>
        <taxon>Triatominae</taxon>
        <taxon>Rhodnius</taxon>
    </lineage>
</organism>
<evidence type="ECO:0000256" key="6">
    <source>
        <dbReference type="ARBA" id="ARBA00023136"/>
    </source>
</evidence>
<name>R4FMQ1_RHOPR</name>
<dbReference type="EnsemblMetazoa" id="RPRC011270-RA">
    <property type="protein sequence ID" value="RPRC011270-PA"/>
    <property type="gene ID" value="RPRC011270"/>
</dbReference>
<dbReference type="HOGENOM" id="CLU_036019_3_1_1"/>
<evidence type="ECO:0000313" key="11">
    <source>
        <dbReference type="Proteomes" id="UP000015103"/>
    </source>
</evidence>
<dbReference type="GO" id="GO:0005789">
    <property type="term" value="C:endoplasmic reticulum membrane"/>
    <property type="evidence" value="ECO:0007669"/>
    <property type="project" value="TreeGrafter"/>
</dbReference>